<dbReference type="GO" id="GO:0006508">
    <property type="term" value="P:proteolysis"/>
    <property type="evidence" value="ECO:0007669"/>
    <property type="project" value="UniProtKB-KW"/>
</dbReference>
<dbReference type="InterPro" id="IPR008283">
    <property type="entry name" value="Peptidase_M17_N"/>
</dbReference>
<comment type="catalytic activity">
    <reaction evidence="2">
        <text>Release of N-terminal proline from a peptide.</text>
        <dbReference type="EC" id="3.4.11.5"/>
    </reaction>
</comment>
<comment type="similarity">
    <text evidence="3">Belongs to the peptidase M17 family.</text>
</comment>
<dbReference type="CDD" id="cd00433">
    <property type="entry name" value="Peptidase_M17"/>
    <property type="match status" value="1"/>
</dbReference>
<dbReference type="Gene3D" id="3.40.220.10">
    <property type="entry name" value="Leucine Aminopeptidase, subunit E, domain 1"/>
    <property type="match status" value="1"/>
</dbReference>
<sequence>MAGVSVYGSGYFSLLQRQRYFLKQSRKNLMWMKLQPGFKTSSTLPLPAKIMKIKTRGFTNSRAALLESTAVGININRYFNFCCRDNSYQQPNRCAGKSEMSTSTSARLVYENSSRVKDIDIDMLGMKENSLDGIDLCCIPMTVEALEKLISEDNNVVVGDQQHGQFLKTESNFKGKLGEWKCTWKCGKQSVVFIGCGSQEAFDEYAATLVARNIAARLQEEKETVTVGILCGDWWPHSSSFVGILTESILKQSHVDCRFKREKQPSKLNCISFIFDQEKQRELDSRVVKKSKAIAEGSILCRELVSAPANIVTPAMLARIATSVADESDGSIETNILEKSECEALGMGAYLSVSKASALPPKFIHMIYKSKSNKYNQESVRKVAVIGKGVTFDSGGYNIKSGPFSLIELMKFDMGGAASVLGCAKAVSLLKPKDVEVHFVVAACENMISGTGLHPGDIVQASNGTTIEVNNTDAEGRLTLADALVYAGDQGVTEIVDVATLTGACIVALGDDIGGLFTPSDRLAGAIEDASRSSGELIHRMPLHKNYMEQMKSNVADLKNAGKGAAGSITAALFLNEFVKDGIEWAHLDIAGPVWNAKKEEATGFGVSTLVEWILQAHDGQSK</sequence>
<evidence type="ECO:0000256" key="6">
    <source>
        <dbReference type="ARBA" id="ARBA00022801"/>
    </source>
</evidence>
<dbReference type="NCBIfam" id="NF002076">
    <property type="entry name" value="PRK00913.2-3"/>
    <property type="match status" value="1"/>
</dbReference>
<organism evidence="8">
    <name type="scientific">Aplanochytrium stocchinoi</name>
    <dbReference type="NCBI Taxonomy" id="215587"/>
    <lineage>
        <taxon>Eukaryota</taxon>
        <taxon>Sar</taxon>
        <taxon>Stramenopiles</taxon>
        <taxon>Bigyra</taxon>
        <taxon>Labyrinthulomycetes</taxon>
        <taxon>Thraustochytrida</taxon>
        <taxon>Thraustochytriidae</taxon>
        <taxon>Aplanochytrium</taxon>
    </lineage>
</organism>
<dbReference type="HAMAP" id="MF_00181">
    <property type="entry name" value="Cytosol_peptidase_M17"/>
    <property type="match status" value="1"/>
</dbReference>
<comment type="catalytic activity">
    <reaction evidence="1">
        <text>Release of an N-terminal amino acid, Xaa-|-Yaa-, in which Xaa is preferably Leu, but may be other amino acids including Pro although not Arg or Lys, and Yaa may be Pro. Amino acid amides and methyl esters are also readily hydrolyzed, but rates on arylamides are exceedingly low.</text>
        <dbReference type="EC" id="3.4.11.1"/>
    </reaction>
</comment>
<dbReference type="PANTHER" id="PTHR11963">
    <property type="entry name" value="LEUCINE AMINOPEPTIDASE-RELATED"/>
    <property type="match status" value="1"/>
</dbReference>
<evidence type="ECO:0000259" key="7">
    <source>
        <dbReference type="PROSITE" id="PS00631"/>
    </source>
</evidence>
<keyword evidence="5" id="KW-0645">Protease</keyword>
<evidence type="ECO:0000256" key="5">
    <source>
        <dbReference type="ARBA" id="ARBA00022670"/>
    </source>
</evidence>
<dbReference type="GO" id="GO:0030145">
    <property type="term" value="F:manganese ion binding"/>
    <property type="evidence" value="ECO:0007669"/>
    <property type="project" value="InterPro"/>
</dbReference>
<gene>
    <name evidence="8" type="ORF">ASTO00021_LOCUS8209</name>
</gene>
<dbReference type="EMBL" id="HBIN01010954">
    <property type="protein sequence ID" value="CAE0437957.1"/>
    <property type="molecule type" value="Transcribed_RNA"/>
</dbReference>
<dbReference type="GO" id="GO:0005737">
    <property type="term" value="C:cytoplasm"/>
    <property type="evidence" value="ECO:0007669"/>
    <property type="project" value="InterPro"/>
</dbReference>
<name>A0A7S3LPD2_9STRA</name>
<dbReference type="PANTHER" id="PTHR11963:SF23">
    <property type="entry name" value="CYTOSOL AMINOPEPTIDASE"/>
    <property type="match status" value="1"/>
</dbReference>
<accession>A0A7S3LPD2</accession>
<evidence type="ECO:0000256" key="3">
    <source>
        <dbReference type="ARBA" id="ARBA00009528"/>
    </source>
</evidence>
<feature type="domain" description="Cytosol aminopeptidase" evidence="7">
    <location>
        <begin position="471"/>
        <end position="478"/>
    </location>
</feature>
<dbReference type="SUPFAM" id="SSF52949">
    <property type="entry name" value="Macro domain-like"/>
    <property type="match status" value="1"/>
</dbReference>
<dbReference type="SUPFAM" id="SSF53187">
    <property type="entry name" value="Zn-dependent exopeptidases"/>
    <property type="match status" value="1"/>
</dbReference>
<keyword evidence="6" id="KW-0378">Hydrolase</keyword>
<evidence type="ECO:0000256" key="2">
    <source>
        <dbReference type="ARBA" id="ARBA00001585"/>
    </source>
</evidence>
<evidence type="ECO:0000256" key="1">
    <source>
        <dbReference type="ARBA" id="ARBA00000135"/>
    </source>
</evidence>
<dbReference type="GO" id="GO:0070006">
    <property type="term" value="F:metalloaminopeptidase activity"/>
    <property type="evidence" value="ECO:0007669"/>
    <property type="project" value="InterPro"/>
</dbReference>
<evidence type="ECO:0000313" key="8">
    <source>
        <dbReference type="EMBL" id="CAE0437957.1"/>
    </source>
</evidence>
<dbReference type="InterPro" id="IPR011356">
    <property type="entry name" value="Leucine_aapep/pepB"/>
</dbReference>
<dbReference type="Pfam" id="PF02789">
    <property type="entry name" value="Peptidase_M17_N"/>
    <property type="match status" value="1"/>
</dbReference>
<dbReference type="Pfam" id="PF00883">
    <property type="entry name" value="Peptidase_M17"/>
    <property type="match status" value="1"/>
</dbReference>
<evidence type="ECO:0000256" key="4">
    <source>
        <dbReference type="ARBA" id="ARBA00022438"/>
    </source>
</evidence>
<dbReference type="PRINTS" id="PR00481">
    <property type="entry name" value="LAMNOPPTDASE"/>
</dbReference>
<reference evidence="8" key="1">
    <citation type="submission" date="2021-01" db="EMBL/GenBank/DDBJ databases">
        <authorList>
            <person name="Corre E."/>
            <person name="Pelletier E."/>
            <person name="Niang G."/>
            <person name="Scheremetjew M."/>
            <person name="Finn R."/>
            <person name="Kale V."/>
            <person name="Holt S."/>
            <person name="Cochrane G."/>
            <person name="Meng A."/>
            <person name="Brown T."/>
            <person name="Cohen L."/>
        </authorList>
    </citation>
    <scope>NUCLEOTIDE SEQUENCE</scope>
    <source>
        <strain evidence="8">GSBS06</strain>
    </source>
</reference>
<keyword evidence="4" id="KW-0031">Aminopeptidase</keyword>
<dbReference type="InterPro" id="IPR043472">
    <property type="entry name" value="Macro_dom-like"/>
</dbReference>
<dbReference type="PROSITE" id="PS00631">
    <property type="entry name" value="CYTOSOL_AP"/>
    <property type="match status" value="1"/>
</dbReference>
<dbReference type="InterPro" id="IPR000819">
    <property type="entry name" value="Peptidase_M17_C"/>
</dbReference>
<dbReference type="AlphaFoldDB" id="A0A7S3LPD2"/>
<proteinExistence type="inferred from homology"/>
<dbReference type="InterPro" id="IPR023042">
    <property type="entry name" value="Peptidase_M17_leu_NH2_pept"/>
</dbReference>
<protein>
    <recommendedName>
        <fullName evidence="7">Cytosol aminopeptidase domain-containing protein</fullName>
    </recommendedName>
</protein>
<dbReference type="Gene3D" id="3.40.630.10">
    <property type="entry name" value="Zn peptidases"/>
    <property type="match status" value="1"/>
</dbReference>